<proteinExistence type="predicted"/>
<feature type="compositionally biased region" description="Basic residues" evidence="1">
    <location>
        <begin position="1"/>
        <end position="12"/>
    </location>
</feature>
<keyword evidence="4" id="KW-1185">Reference proteome</keyword>
<feature type="compositionally biased region" description="Polar residues" evidence="1">
    <location>
        <begin position="39"/>
        <end position="69"/>
    </location>
</feature>
<dbReference type="Proteomes" id="UP000789508">
    <property type="component" value="Unassembled WGS sequence"/>
</dbReference>
<keyword evidence="2" id="KW-0472">Membrane</keyword>
<evidence type="ECO:0000313" key="3">
    <source>
        <dbReference type="EMBL" id="CAG8671142.1"/>
    </source>
</evidence>
<feature type="compositionally biased region" description="Low complexity" evidence="1">
    <location>
        <begin position="118"/>
        <end position="128"/>
    </location>
</feature>
<protein>
    <submittedName>
        <fullName evidence="3">3176_t:CDS:1</fullName>
    </submittedName>
</protein>
<keyword evidence="2" id="KW-0812">Transmembrane</keyword>
<reference evidence="3" key="1">
    <citation type="submission" date="2021-06" db="EMBL/GenBank/DDBJ databases">
        <authorList>
            <person name="Kallberg Y."/>
            <person name="Tangrot J."/>
            <person name="Rosling A."/>
        </authorList>
    </citation>
    <scope>NUCLEOTIDE SEQUENCE</scope>
    <source>
        <strain evidence="3">FL130A</strain>
    </source>
</reference>
<sequence length="354" mass="40700">MQYHNPLHHHQSHVGGWHFNTGEGEAHYHNAHVPPVSPTNPQQHSYYPPSNVQYPNYQHPIATSQYPNSQYPQYNVQPHHQQPQQSHPPVQTPPIQTPPIDTPSIHTPPIQTPPIQTPPTNNNFSSNPEINSQEDLEASPMHNPSKWKKIWWGGFAVINFYTLIGTLLLVYMLYKEADKKSISRDVFIIIAIFELLPRFLNIYQIKKFTCANLGFWDGVGIFIGKKEAYLLFGNEYLTEKQVGQLSFVADLICFFYLGWLVYAWHTDLGHLKEDSTLQDDMIKKAGTNLILLAVAALFLVLRAIGELLRFIFMRGKYNHTTRREKETITESSRGLSESDDNKSKEERKKLVEEV</sequence>
<organism evidence="3 4">
    <name type="scientific">Ambispora leptoticha</name>
    <dbReference type="NCBI Taxonomy" id="144679"/>
    <lineage>
        <taxon>Eukaryota</taxon>
        <taxon>Fungi</taxon>
        <taxon>Fungi incertae sedis</taxon>
        <taxon>Mucoromycota</taxon>
        <taxon>Glomeromycotina</taxon>
        <taxon>Glomeromycetes</taxon>
        <taxon>Archaeosporales</taxon>
        <taxon>Ambisporaceae</taxon>
        <taxon>Ambispora</taxon>
    </lineage>
</organism>
<dbReference type="AlphaFoldDB" id="A0A9N9EBT2"/>
<feature type="compositionally biased region" description="Pro residues" evidence="1">
    <location>
        <begin position="90"/>
        <end position="101"/>
    </location>
</feature>
<evidence type="ECO:0000256" key="1">
    <source>
        <dbReference type="SAM" id="MobiDB-lite"/>
    </source>
</evidence>
<dbReference type="OrthoDB" id="2448965at2759"/>
<feature type="transmembrane region" description="Helical" evidence="2">
    <location>
        <begin position="186"/>
        <end position="203"/>
    </location>
</feature>
<keyword evidence="2" id="KW-1133">Transmembrane helix</keyword>
<feature type="transmembrane region" description="Helical" evidence="2">
    <location>
        <begin position="150"/>
        <end position="174"/>
    </location>
</feature>
<feature type="compositionally biased region" description="Basic and acidic residues" evidence="1">
    <location>
        <begin position="339"/>
        <end position="354"/>
    </location>
</feature>
<feature type="region of interest" description="Disordered" evidence="1">
    <location>
        <begin position="1"/>
        <end position="139"/>
    </location>
</feature>
<feature type="compositionally biased region" description="Low complexity" evidence="1">
    <location>
        <begin position="70"/>
        <end position="89"/>
    </location>
</feature>
<evidence type="ECO:0000313" key="4">
    <source>
        <dbReference type="Proteomes" id="UP000789508"/>
    </source>
</evidence>
<feature type="region of interest" description="Disordered" evidence="1">
    <location>
        <begin position="323"/>
        <end position="354"/>
    </location>
</feature>
<comment type="caution">
    <text evidence="3">The sequence shown here is derived from an EMBL/GenBank/DDBJ whole genome shotgun (WGS) entry which is preliminary data.</text>
</comment>
<evidence type="ECO:0000256" key="2">
    <source>
        <dbReference type="SAM" id="Phobius"/>
    </source>
</evidence>
<name>A0A9N9EBT2_9GLOM</name>
<feature type="transmembrane region" description="Helical" evidence="2">
    <location>
        <begin position="285"/>
        <end position="304"/>
    </location>
</feature>
<feature type="transmembrane region" description="Helical" evidence="2">
    <location>
        <begin position="245"/>
        <end position="265"/>
    </location>
</feature>
<dbReference type="EMBL" id="CAJVPS010012477">
    <property type="protein sequence ID" value="CAG8671142.1"/>
    <property type="molecule type" value="Genomic_DNA"/>
</dbReference>
<accession>A0A9N9EBT2</accession>
<gene>
    <name evidence="3" type="ORF">ALEPTO_LOCUS10593</name>
</gene>